<evidence type="ECO:0000313" key="2">
    <source>
        <dbReference type="EMBL" id="MXU86399.1"/>
    </source>
</evidence>
<reference evidence="2" key="1">
    <citation type="submission" date="2019-12" db="EMBL/GenBank/DDBJ databases">
        <title>An insight into the sialome of adult female Ixodes ricinus ticks feeding for 6 days.</title>
        <authorList>
            <person name="Perner J."/>
            <person name="Ribeiro J.M.C."/>
        </authorList>
    </citation>
    <scope>NUCLEOTIDE SEQUENCE</scope>
    <source>
        <strain evidence="2">Semi-engorged</strain>
        <tissue evidence="2">Salivary glands</tissue>
    </source>
</reference>
<organism evidence="2">
    <name type="scientific">Ixodes ricinus</name>
    <name type="common">Common tick</name>
    <name type="synonym">Acarus ricinus</name>
    <dbReference type="NCBI Taxonomy" id="34613"/>
    <lineage>
        <taxon>Eukaryota</taxon>
        <taxon>Metazoa</taxon>
        <taxon>Ecdysozoa</taxon>
        <taxon>Arthropoda</taxon>
        <taxon>Chelicerata</taxon>
        <taxon>Arachnida</taxon>
        <taxon>Acari</taxon>
        <taxon>Parasitiformes</taxon>
        <taxon>Ixodida</taxon>
        <taxon>Ixodoidea</taxon>
        <taxon>Ixodidae</taxon>
        <taxon>Ixodinae</taxon>
        <taxon>Ixodes</taxon>
    </lineage>
</organism>
<dbReference type="EMBL" id="GIFC01004316">
    <property type="protein sequence ID" value="MXU86399.1"/>
    <property type="molecule type" value="Transcribed_RNA"/>
</dbReference>
<protein>
    <submittedName>
        <fullName evidence="2">Putative secreted protein</fullName>
    </submittedName>
</protein>
<dbReference type="AlphaFoldDB" id="A0A6B0U1L7"/>
<accession>A0A6B0U1L7</accession>
<name>A0A6B0U1L7_IXORI</name>
<feature type="chain" id="PRO_5025658304" evidence="1">
    <location>
        <begin position="22"/>
        <end position="91"/>
    </location>
</feature>
<feature type="signal peptide" evidence="1">
    <location>
        <begin position="1"/>
        <end position="21"/>
    </location>
</feature>
<proteinExistence type="predicted"/>
<evidence type="ECO:0000256" key="1">
    <source>
        <dbReference type="SAM" id="SignalP"/>
    </source>
</evidence>
<keyword evidence="1" id="KW-0732">Signal</keyword>
<sequence length="91" mass="10319">MGLDLLFNAFLFLVPLPVQLGLVQDTELLLLVQDPTQDILDPSRPLCAGQRGLCSRATHPGLLGIHLRVHQDSFPRKVHDFGDFHFLFHRH</sequence>